<dbReference type="InterPro" id="IPR043128">
    <property type="entry name" value="Rev_trsase/Diguanyl_cyclase"/>
</dbReference>
<protein>
    <recommendedName>
        <fullName evidence="3">Reverse transcriptase domain-containing protein</fullName>
    </recommendedName>
</protein>
<accession>A0A371HC26</accession>
<evidence type="ECO:0000313" key="2">
    <source>
        <dbReference type="Proteomes" id="UP000257109"/>
    </source>
</evidence>
<dbReference type="Gene3D" id="3.30.70.270">
    <property type="match status" value="1"/>
</dbReference>
<dbReference type="AlphaFoldDB" id="A0A371HC26"/>
<dbReference type="PANTHER" id="PTHR24559">
    <property type="entry name" value="TRANSPOSON TY3-I GAG-POL POLYPROTEIN"/>
    <property type="match status" value="1"/>
</dbReference>
<evidence type="ECO:0000313" key="1">
    <source>
        <dbReference type="EMBL" id="RDY00315.1"/>
    </source>
</evidence>
<sequence>MGKSGTSGPKEVQDDNNEVLEKLAGKSHYCFLDGFSGYMQIQSCPLINIRLPSHAHSEHSLTHGCLFMDDFTVYAESFEACLENLSRVLRRCMEIDLILNFEKCHFMVTKGIIEKTLNRIRKSKNMHIGHNSHSVNSITETDDFEMKPNFSDNPL</sequence>
<dbReference type="InterPro" id="IPR043502">
    <property type="entry name" value="DNA/RNA_pol_sf"/>
</dbReference>
<keyword evidence="2" id="KW-1185">Reference proteome</keyword>
<organism evidence="1 2">
    <name type="scientific">Mucuna pruriens</name>
    <name type="common">Velvet bean</name>
    <name type="synonym">Dolichos pruriens</name>
    <dbReference type="NCBI Taxonomy" id="157652"/>
    <lineage>
        <taxon>Eukaryota</taxon>
        <taxon>Viridiplantae</taxon>
        <taxon>Streptophyta</taxon>
        <taxon>Embryophyta</taxon>
        <taxon>Tracheophyta</taxon>
        <taxon>Spermatophyta</taxon>
        <taxon>Magnoliopsida</taxon>
        <taxon>eudicotyledons</taxon>
        <taxon>Gunneridae</taxon>
        <taxon>Pentapetalae</taxon>
        <taxon>rosids</taxon>
        <taxon>fabids</taxon>
        <taxon>Fabales</taxon>
        <taxon>Fabaceae</taxon>
        <taxon>Papilionoideae</taxon>
        <taxon>50 kb inversion clade</taxon>
        <taxon>NPAAA clade</taxon>
        <taxon>indigoferoid/millettioid clade</taxon>
        <taxon>Phaseoleae</taxon>
        <taxon>Mucuna</taxon>
    </lineage>
</organism>
<evidence type="ECO:0008006" key="3">
    <source>
        <dbReference type="Google" id="ProtNLM"/>
    </source>
</evidence>
<comment type="caution">
    <text evidence="1">The sequence shown here is derived from an EMBL/GenBank/DDBJ whole genome shotgun (WGS) entry which is preliminary data.</text>
</comment>
<dbReference type="PANTHER" id="PTHR24559:SF445">
    <property type="entry name" value="RNA-DIRECTED DNA POLYMERASE HOMOLOG"/>
    <property type="match status" value="1"/>
</dbReference>
<dbReference type="InterPro" id="IPR053134">
    <property type="entry name" value="RNA-dir_DNA_polymerase"/>
</dbReference>
<proteinExistence type="predicted"/>
<dbReference type="EMBL" id="QJKJ01003030">
    <property type="protein sequence ID" value="RDY00315.1"/>
    <property type="molecule type" value="Genomic_DNA"/>
</dbReference>
<feature type="non-terminal residue" evidence="1">
    <location>
        <position position="1"/>
    </location>
</feature>
<gene>
    <name evidence="1" type="ORF">CR513_16520</name>
</gene>
<reference evidence="1" key="1">
    <citation type="submission" date="2018-05" db="EMBL/GenBank/DDBJ databases">
        <title>Draft genome of Mucuna pruriens seed.</title>
        <authorList>
            <person name="Nnadi N.E."/>
            <person name="Vos R."/>
            <person name="Hasami M.H."/>
            <person name="Devisetty U.K."/>
            <person name="Aguiy J.C."/>
        </authorList>
    </citation>
    <scope>NUCLEOTIDE SEQUENCE [LARGE SCALE GENOMIC DNA]</scope>
    <source>
        <strain evidence="1">JCA_2017</strain>
    </source>
</reference>
<name>A0A371HC26_MUCPR</name>
<dbReference type="SUPFAM" id="SSF56672">
    <property type="entry name" value="DNA/RNA polymerases"/>
    <property type="match status" value="1"/>
</dbReference>
<dbReference type="Proteomes" id="UP000257109">
    <property type="component" value="Unassembled WGS sequence"/>
</dbReference>